<evidence type="ECO:0000313" key="2">
    <source>
        <dbReference type="WBParaSite" id="SVE_1495300.1"/>
    </source>
</evidence>
<dbReference type="Proteomes" id="UP000035680">
    <property type="component" value="Unassembled WGS sequence"/>
</dbReference>
<name>A0A0K0FT76_STRVS</name>
<protein>
    <submittedName>
        <fullName evidence="2">Reverse transcriptase domain-containing protein</fullName>
    </submittedName>
</protein>
<reference evidence="2" key="2">
    <citation type="submission" date="2015-08" db="UniProtKB">
        <authorList>
            <consortium name="WormBaseParasite"/>
        </authorList>
    </citation>
    <scope>IDENTIFICATION</scope>
</reference>
<dbReference type="AlphaFoldDB" id="A0A0K0FT76"/>
<organism evidence="1 2">
    <name type="scientific">Strongyloides venezuelensis</name>
    <name type="common">Threadworm</name>
    <dbReference type="NCBI Taxonomy" id="75913"/>
    <lineage>
        <taxon>Eukaryota</taxon>
        <taxon>Metazoa</taxon>
        <taxon>Ecdysozoa</taxon>
        <taxon>Nematoda</taxon>
        <taxon>Chromadorea</taxon>
        <taxon>Rhabditida</taxon>
        <taxon>Tylenchina</taxon>
        <taxon>Panagrolaimomorpha</taxon>
        <taxon>Strongyloidoidea</taxon>
        <taxon>Strongyloididae</taxon>
        <taxon>Strongyloides</taxon>
    </lineage>
</organism>
<reference evidence="1" key="1">
    <citation type="submission" date="2014-07" db="EMBL/GenBank/DDBJ databases">
        <authorList>
            <person name="Martin A.A"/>
            <person name="De Silva N."/>
        </authorList>
    </citation>
    <scope>NUCLEOTIDE SEQUENCE</scope>
</reference>
<proteinExistence type="predicted"/>
<keyword evidence="1" id="KW-1185">Reference proteome</keyword>
<sequence length="128" mass="14928">MLNKKEIKSEDSDAYTYLIFKEKGLESQPEGYRPISTINVRYKILTKVISGYISENMKNTVATPGEQLTNIPKVWRCIEAFITDKILTKFNPSTAVCWLDFQKAYDRISHSSIRRIFKYLNLSECYLD</sequence>
<dbReference type="PANTHER" id="PTHR19446">
    <property type="entry name" value="REVERSE TRANSCRIPTASES"/>
    <property type="match status" value="1"/>
</dbReference>
<accession>A0A0K0FT76</accession>
<dbReference type="WBParaSite" id="SVE_1495300.1">
    <property type="protein sequence ID" value="SVE_1495300.1"/>
    <property type="gene ID" value="SVE_1495300"/>
</dbReference>
<evidence type="ECO:0000313" key="1">
    <source>
        <dbReference type="Proteomes" id="UP000035680"/>
    </source>
</evidence>